<dbReference type="NCBIfam" id="TIGR01426">
    <property type="entry name" value="MGT"/>
    <property type="match status" value="1"/>
</dbReference>
<gene>
    <name evidence="4" type="ORF">C8E03_11526</name>
</gene>
<sequence length="392" mass="43884">MVSKIAFFCIPAHGHTNPTLEVVKELVKRGNEVWYYSYDTMKDKIESTGARYISCDKYDIQMNLKPEDAERVGKDIAFSMEILVNTTLALDEAIIEEMKDWKPDCIVADSMAAWGKMTAFKLNIPFVSSTTTFAFNRYSSKIMKQGIIPLFSMLLSMSKAKKSIKKLRDKGYPVKGVLSMIQNDNETNTIVYTSPEFQPCAETFSDKYTFVGPSVRQIDYKITKTVTKTIYISLGTVNNQDSSFFRNCMLALKDSDMNVIMSVGDVIDMALLGNIPANFQVERSVNQIEVLQQVDLFVTHCGMNSVNEALYYKVPLILFPQTSEQGGVAYRVNELGAGVYLKDNSVSAIKEAVKEILNNPIYKKNAEIIAKDFHKCGGPKLAANKILEVAGK</sequence>
<protein>
    <submittedName>
        <fullName evidence="4">MGT family glycosyltransferase</fullName>
    </submittedName>
</protein>
<dbReference type="Proteomes" id="UP000247523">
    <property type="component" value="Unassembled WGS sequence"/>
</dbReference>
<dbReference type="Pfam" id="PF06722">
    <property type="entry name" value="EryCIII-like_C"/>
    <property type="match status" value="1"/>
</dbReference>
<proteinExistence type="inferred from homology"/>
<keyword evidence="2 4" id="KW-0808">Transferase</keyword>
<reference evidence="4 5" key="1">
    <citation type="submission" date="2018-05" db="EMBL/GenBank/DDBJ databases">
        <title>Genomic Encyclopedia of Type Strains, Phase IV (KMG-IV): sequencing the most valuable type-strain genomes for metagenomic binning, comparative biology and taxonomic classification.</title>
        <authorList>
            <person name="Goeker M."/>
        </authorList>
    </citation>
    <scope>NUCLEOTIDE SEQUENCE [LARGE SCALE GENOMIC DNA]</scope>
    <source>
        <strain evidence="4 5">DSM 28816</strain>
    </source>
</reference>
<name>A0A318EJS6_9FIRM</name>
<dbReference type="InterPro" id="IPR002213">
    <property type="entry name" value="UDP_glucos_trans"/>
</dbReference>
<dbReference type="FunFam" id="3.40.50.2000:FF:000072">
    <property type="entry name" value="Glycosyl transferase"/>
    <property type="match status" value="1"/>
</dbReference>
<accession>A0A318EJS6</accession>
<dbReference type="AlphaFoldDB" id="A0A318EJS6"/>
<evidence type="ECO:0000259" key="3">
    <source>
        <dbReference type="Pfam" id="PF06722"/>
    </source>
</evidence>
<feature type="domain" description="Erythromycin biosynthesis protein CIII-like C-terminal" evidence="3">
    <location>
        <begin position="249"/>
        <end position="379"/>
    </location>
</feature>
<evidence type="ECO:0000256" key="1">
    <source>
        <dbReference type="ARBA" id="ARBA00009995"/>
    </source>
</evidence>
<dbReference type="GO" id="GO:0008194">
    <property type="term" value="F:UDP-glycosyltransferase activity"/>
    <property type="evidence" value="ECO:0007669"/>
    <property type="project" value="InterPro"/>
</dbReference>
<evidence type="ECO:0000256" key="2">
    <source>
        <dbReference type="ARBA" id="ARBA00022679"/>
    </source>
</evidence>
<dbReference type="InterPro" id="IPR010610">
    <property type="entry name" value="EryCIII-like_C"/>
</dbReference>
<dbReference type="EMBL" id="QICS01000015">
    <property type="protein sequence ID" value="PXV85673.1"/>
    <property type="molecule type" value="Genomic_DNA"/>
</dbReference>
<organism evidence="4 5">
    <name type="scientific">Lachnotalea glycerini</name>
    <dbReference type="NCBI Taxonomy" id="1763509"/>
    <lineage>
        <taxon>Bacteria</taxon>
        <taxon>Bacillati</taxon>
        <taxon>Bacillota</taxon>
        <taxon>Clostridia</taxon>
        <taxon>Lachnospirales</taxon>
        <taxon>Lachnospiraceae</taxon>
        <taxon>Lachnotalea</taxon>
    </lineage>
</organism>
<dbReference type="SUPFAM" id="SSF53756">
    <property type="entry name" value="UDP-Glycosyltransferase/glycogen phosphorylase"/>
    <property type="match status" value="1"/>
</dbReference>
<comment type="similarity">
    <text evidence="1">Belongs to the UDP-glycosyltransferase family.</text>
</comment>
<dbReference type="Gene3D" id="3.40.50.2000">
    <property type="entry name" value="Glycogen Phosphorylase B"/>
    <property type="match status" value="2"/>
</dbReference>
<evidence type="ECO:0000313" key="5">
    <source>
        <dbReference type="Proteomes" id="UP000247523"/>
    </source>
</evidence>
<dbReference type="PANTHER" id="PTHR21015:SF22">
    <property type="entry name" value="GLYCOSYLTRANSFERASE"/>
    <property type="match status" value="1"/>
</dbReference>
<dbReference type="PANTHER" id="PTHR21015">
    <property type="entry name" value="UDP-N-ACETYLGLUCOSAMINE--N-ACETYLMURAMYL-(PENTAPEPTIDE) PYROPHOSPHORYL-UNDECAPRENOL N-ACETYLGLUCOSAMINE TRANSFERASE 1"/>
    <property type="match status" value="1"/>
</dbReference>
<evidence type="ECO:0000313" key="4">
    <source>
        <dbReference type="EMBL" id="PXV85673.1"/>
    </source>
</evidence>
<dbReference type="RefSeq" id="WP_330410872.1">
    <property type="nucleotide sequence ID" value="NZ_NOKA02000017.1"/>
</dbReference>
<dbReference type="CDD" id="cd03784">
    <property type="entry name" value="GT1_Gtf-like"/>
    <property type="match status" value="1"/>
</dbReference>
<dbReference type="GO" id="GO:0016758">
    <property type="term" value="F:hexosyltransferase activity"/>
    <property type="evidence" value="ECO:0007669"/>
    <property type="project" value="InterPro"/>
</dbReference>
<dbReference type="InterPro" id="IPR006326">
    <property type="entry name" value="UDPGT_MGT-like"/>
</dbReference>
<comment type="caution">
    <text evidence="4">The sequence shown here is derived from an EMBL/GenBank/DDBJ whole genome shotgun (WGS) entry which is preliminary data.</text>
</comment>